<dbReference type="InterPro" id="IPR036107">
    <property type="entry name" value="CsrA_sf"/>
</dbReference>
<keyword evidence="4" id="KW-0678">Repressor</keyword>
<evidence type="ECO:0000256" key="3">
    <source>
        <dbReference type="ARBA" id="ARBA00022884"/>
    </source>
</evidence>
<comment type="similarity">
    <text evidence="4">Belongs to the CsrA/RsmA family.</text>
</comment>
<dbReference type="PANTHER" id="PTHR34984">
    <property type="entry name" value="CARBON STORAGE REGULATOR"/>
    <property type="match status" value="1"/>
</dbReference>
<name>A0ABR5A7B9_9BACL</name>
<protein>
    <recommendedName>
        <fullName evidence="4">Translational regulator CsrA</fullName>
    </recommendedName>
</protein>
<dbReference type="Proteomes" id="UP000054526">
    <property type="component" value="Unassembled WGS sequence"/>
</dbReference>
<evidence type="ECO:0000313" key="5">
    <source>
        <dbReference type="EMBL" id="KIL36698.1"/>
    </source>
</evidence>
<comment type="subunit">
    <text evidence="4">Homodimer; the beta-strands of each monomer intercalate to form a hydrophobic core, while the alpha-helices form wings that extend away from the core.</text>
</comment>
<dbReference type="SUPFAM" id="SSF117130">
    <property type="entry name" value="CsrA-like"/>
    <property type="match status" value="1"/>
</dbReference>
<organism evidence="5 6">
    <name type="scientific">Cohnella kolymensis</name>
    <dbReference type="NCBI Taxonomy" id="1590652"/>
    <lineage>
        <taxon>Bacteria</taxon>
        <taxon>Bacillati</taxon>
        <taxon>Bacillota</taxon>
        <taxon>Bacilli</taxon>
        <taxon>Bacillales</taxon>
        <taxon>Paenibacillaceae</taxon>
        <taxon>Cohnella</taxon>
    </lineage>
</organism>
<dbReference type="InterPro" id="IPR003751">
    <property type="entry name" value="CsrA"/>
</dbReference>
<reference evidence="5 6" key="1">
    <citation type="submission" date="2014-12" db="EMBL/GenBank/DDBJ databases">
        <title>Draft genome sequence of Cohnella kolymensis strain B-2846.</title>
        <authorList>
            <person name="Karlyshev A.V."/>
            <person name="Kudryashova E.B."/>
        </authorList>
    </citation>
    <scope>NUCLEOTIDE SEQUENCE [LARGE SCALE GENOMIC DNA]</scope>
    <source>
        <strain evidence="5 6">VKM B-2846</strain>
    </source>
</reference>
<sequence>MLILTRKKGQSIVIDDEIELFISEIEGEQVKIGIRAPSEIKIYRKEVLDAIRENNRESLATPTQLGALKDLIKGMDAPSNNSK</sequence>
<dbReference type="NCBIfam" id="NF002469">
    <property type="entry name" value="PRK01712.1"/>
    <property type="match status" value="1"/>
</dbReference>
<dbReference type="Pfam" id="PF02599">
    <property type="entry name" value="CsrA"/>
    <property type="match status" value="1"/>
</dbReference>
<dbReference type="Gene3D" id="2.60.40.4380">
    <property type="entry name" value="Translational regulator CsrA"/>
    <property type="match status" value="1"/>
</dbReference>
<keyword evidence="6" id="KW-1185">Reference proteome</keyword>
<keyword evidence="1 4" id="KW-0963">Cytoplasm</keyword>
<dbReference type="PANTHER" id="PTHR34984:SF1">
    <property type="entry name" value="CARBON STORAGE REGULATOR"/>
    <property type="match status" value="1"/>
</dbReference>
<evidence type="ECO:0000256" key="2">
    <source>
        <dbReference type="ARBA" id="ARBA00022845"/>
    </source>
</evidence>
<keyword evidence="2 4" id="KW-0810">Translation regulation</keyword>
<evidence type="ECO:0000256" key="1">
    <source>
        <dbReference type="ARBA" id="ARBA00022490"/>
    </source>
</evidence>
<proteinExistence type="inferred from homology"/>
<keyword evidence="3 4" id="KW-0694">RNA-binding</keyword>
<evidence type="ECO:0000313" key="6">
    <source>
        <dbReference type="Proteomes" id="UP000054526"/>
    </source>
</evidence>
<dbReference type="RefSeq" id="WP_041061306.1">
    <property type="nucleotide sequence ID" value="NZ_JXAL01000006.1"/>
</dbReference>
<dbReference type="NCBIfam" id="TIGR00202">
    <property type="entry name" value="csrA"/>
    <property type="match status" value="1"/>
</dbReference>
<dbReference type="EMBL" id="JXAL01000006">
    <property type="protein sequence ID" value="KIL36698.1"/>
    <property type="molecule type" value="Genomic_DNA"/>
</dbReference>
<accession>A0ABR5A7B9</accession>
<evidence type="ECO:0000256" key="4">
    <source>
        <dbReference type="HAMAP-Rule" id="MF_00167"/>
    </source>
</evidence>
<comment type="subcellular location">
    <subcellularLocation>
        <location evidence="4">Cytoplasm</location>
    </subcellularLocation>
</comment>
<comment type="caution">
    <text evidence="5">The sequence shown here is derived from an EMBL/GenBank/DDBJ whole genome shotgun (WGS) entry which is preliminary data.</text>
</comment>
<dbReference type="HAMAP" id="MF_00167">
    <property type="entry name" value="CsrA"/>
    <property type="match status" value="1"/>
</dbReference>
<gene>
    <name evidence="4" type="primary">csrA</name>
    <name evidence="5" type="ORF">SD71_06775</name>
</gene>
<comment type="function">
    <text evidence="4">A translational regulator that binds mRNA to regulate translation initiation and/or mRNA stability. Usually binds in the 5'-UTR at or near the Shine-Dalgarno sequence preventing ribosome-binding, thus repressing translation. Its main target seems to be the major flagellin gene, while its function is anatagonized by FliW.</text>
</comment>
<keyword evidence="4" id="KW-1005">Bacterial flagellum biogenesis</keyword>